<dbReference type="InterPro" id="IPR000086">
    <property type="entry name" value="NUDIX_hydrolase_dom"/>
</dbReference>
<dbReference type="RefSeq" id="WP_136536377.1">
    <property type="nucleotide sequence ID" value="NZ_STGY01000069.1"/>
</dbReference>
<evidence type="ECO:0000259" key="2">
    <source>
        <dbReference type="PROSITE" id="PS51462"/>
    </source>
</evidence>
<dbReference type="Pfam" id="PF00293">
    <property type="entry name" value="NUDIX"/>
    <property type="match status" value="1"/>
</dbReference>
<dbReference type="AlphaFoldDB" id="A0A4S8Q0K3"/>
<feature type="domain" description="Nudix hydrolase" evidence="2">
    <location>
        <begin position="30"/>
        <end position="200"/>
    </location>
</feature>
<reference evidence="3 4" key="2">
    <citation type="submission" date="2019-05" db="EMBL/GenBank/DDBJ databases">
        <title>Glycomyces buryatensis sp. nov.</title>
        <authorList>
            <person name="Nikitina E."/>
        </authorList>
    </citation>
    <scope>NUCLEOTIDE SEQUENCE [LARGE SCALE GENOMIC DNA]</scope>
    <source>
        <strain evidence="3 4">18</strain>
    </source>
</reference>
<dbReference type="OrthoDB" id="954553at2"/>
<dbReference type="Proteomes" id="UP000308760">
    <property type="component" value="Unassembled WGS sequence"/>
</dbReference>
<proteinExistence type="predicted"/>
<dbReference type="PROSITE" id="PS51462">
    <property type="entry name" value="NUDIX"/>
    <property type="match status" value="1"/>
</dbReference>
<protein>
    <submittedName>
        <fullName evidence="3">NUDIX domain-containing protein</fullName>
    </submittedName>
</protein>
<name>A0A4S8Q0K3_9ACTN</name>
<dbReference type="PROSITE" id="PS00893">
    <property type="entry name" value="NUDIX_BOX"/>
    <property type="match status" value="1"/>
</dbReference>
<gene>
    <name evidence="3" type="ORF">FAB82_20280</name>
</gene>
<dbReference type="Gene3D" id="3.90.79.10">
    <property type="entry name" value="Nucleoside Triphosphate Pyrophosphohydrolase"/>
    <property type="match status" value="1"/>
</dbReference>
<organism evidence="3 4">
    <name type="scientific">Glycomyces buryatensis</name>
    <dbReference type="NCBI Taxonomy" id="2570927"/>
    <lineage>
        <taxon>Bacteria</taxon>
        <taxon>Bacillati</taxon>
        <taxon>Actinomycetota</taxon>
        <taxon>Actinomycetes</taxon>
        <taxon>Glycomycetales</taxon>
        <taxon>Glycomycetaceae</taxon>
        <taxon>Glycomyces</taxon>
    </lineage>
</organism>
<accession>A0A4S8Q0K3</accession>
<dbReference type="SUPFAM" id="SSF55811">
    <property type="entry name" value="Nudix"/>
    <property type="match status" value="1"/>
</dbReference>
<sequence>MSENHEHSQESSFWQEAAGGPVDVRRLTSGRPFCAGVLIVREGRLLVTLSAEDISAAEASGTDWNVGGVGGGQEPGEEVWDCAAREGFEELGVQVRLLSSPRTYLHDIDGDLLRRSRSDDRPAPFMLQRQRNADAATPYKPGLPAGPFTYLCMFAAELAEEPASFKPDDPDIAALVWMPLSDWGVLDKAPTFARLSELGATIAAGGPIAEDARVHLPSAETLRVAGPLLARGFEG</sequence>
<reference evidence="4" key="1">
    <citation type="submission" date="2019-04" db="EMBL/GenBank/DDBJ databases">
        <title>Nocardioides xinjiangensis sp. nov.</title>
        <authorList>
            <person name="Liu S."/>
        </authorList>
    </citation>
    <scope>NUCLEOTIDE SEQUENCE [LARGE SCALE GENOMIC DNA]</scope>
    <source>
        <strain evidence="4">18</strain>
    </source>
</reference>
<dbReference type="InterPro" id="IPR020084">
    <property type="entry name" value="NUDIX_hydrolase_CS"/>
</dbReference>
<evidence type="ECO:0000313" key="4">
    <source>
        <dbReference type="Proteomes" id="UP000308760"/>
    </source>
</evidence>
<comment type="caution">
    <text evidence="3">The sequence shown here is derived from an EMBL/GenBank/DDBJ whole genome shotgun (WGS) entry which is preliminary data.</text>
</comment>
<dbReference type="GO" id="GO:0016787">
    <property type="term" value="F:hydrolase activity"/>
    <property type="evidence" value="ECO:0007669"/>
    <property type="project" value="UniProtKB-KW"/>
</dbReference>
<keyword evidence="4" id="KW-1185">Reference proteome</keyword>
<evidence type="ECO:0000256" key="1">
    <source>
        <dbReference type="ARBA" id="ARBA00022801"/>
    </source>
</evidence>
<keyword evidence="1" id="KW-0378">Hydrolase</keyword>
<dbReference type="InterPro" id="IPR015797">
    <property type="entry name" value="NUDIX_hydrolase-like_dom_sf"/>
</dbReference>
<evidence type="ECO:0000313" key="3">
    <source>
        <dbReference type="EMBL" id="THV37617.1"/>
    </source>
</evidence>
<dbReference type="EMBL" id="STGY01000069">
    <property type="protein sequence ID" value="THV37617.1"/>
    <property type="molecule type" value="Genomic_DNA"/>
</dbReference>